<sequence>MSQEGKSWVEAFPFVMLGLRSAILPIPAATFSRKHYVLGSAQMLLNKGNKPSLTSILGPFKILSKSDLTFSLGMGHRTDFVSIDHWKLAFGVRDIHPTYKATLSDKNLYLKLYTFV</sequence>
<evidence type="ECO:0000313" key="2">
    <source>
        <dbReference type="Proteomes" id="UP000675881"/>
    </source>
</evidence>
<keyword evidence="2" id="KW-1185">Reference proteome</keyword>
<organism evidence="1 2">
    <name type="scientific">Lepeophtheirus salmonis</name>
    <name type="common">Salmon louse</name>
    <name type="synonym">Caligus salmonis</name>
    <dbReference type="NCBI Taxonomy" id="72036"/>
    <lineage>
        <taxon>Eukaryota</taxon>
        <taxon>Metazoa</taxon>
        <taxon>Ecdysozoa</taxon>
        <taxon>Arthropoda</taxon>
        <taxon>Crustacea</taxon>
        <taxon>Multicrustacea</taxon>
        <taxon>Hexanauplia</taxon>
        <taxon>Copepoda</taxon>
        <taxon>Siphonostomatoida</taxon>
        <taxon>Caligidae</taxon>
        <taxon>Lepeophtheirus</taxon>
    </lineage>
</organism>
<proteinExistence type="predicted"/>
<protein>
    <submittedName>
        <fullName evidence="1">(salmon louse) hypothetical protein</fullName>
    </submittedName>
</protein>
<gene>
    <name evidence="1" type="ORF">LSAA_13416</name>
</gene>
<dbReference type="Proteomes" id="UP000675881">
    <property type="component" value="Chromosome 7"/>
</dbReference>
<dbReference type="EMBL" id="HG994586">
    <property type="protein sequence ID" value="CAF3006427.1"/>
    <property type="molecule type" value="Genomic_DNA"/>
</dbReference>
<name>A0A7R8HCE2_LEPSM</name>
<reference evidence="1" key="1">
    <citation type="submission" date="2021-02" db="EMBL/GenBank/DDBJ databases">
        <authorList>
            <person name="Bekaert M."/>
        </authorList>
    </citation>
    <scope>NUCLEOTIDE SEQUENCE</scope>
    <source>
        <strain evidence="1">IoA-00</strain>
    </source>
</reference>
<evidence type="ECO:0000313" key="1">
    <source>
        <dbReference type="EMBL" id="CAF3006427.1"/>
    </source>
</evidence>
<accession>A0A7R8HCE2</accession>
<dbReference type="AlphaFoldDB" id="A0A7R8HCE2"/>